<organism evidence="1 2">
    <name type="scientific">Rhododendron simsii</name>
    <name type="common">Sims's rhododendron</name>
    <dbReference type="NCBI Taxonomy" id="118357"/>
    <lineage>
        <taxon>Eukaryota</taxon>
        <taxon>Viridiplantae</taxon>
        <taxon>Streptophyta</taxon>
        <taxon>Embryophyta</taxon>
        <taxon>Tracheophyta</taxon>
        <taxon>Spermatophyta</taxon>
        <taxon>Magnoliopsida</taxon>
        <taxon>eudicotyledons</taxon>
        <taxon>Gunneridae</taxon>
        <taxon>Pentapetalae</taxon>
        <taxon>asterids</taxon>
        <taxon>Ericales</taxon>
        <taxon>Ericaceae</taxon>
        <taxon>Ericoideae</taxon>
        <taxon>Rhodoreae</taxon>
        <taxon>Rhododendron</taxon>
    </lineage>
</organism>
<evidence type="ECO:0000313" key="2">
    <source>
        <dbReference type="Proteomes" id="UP000626092"/>
    </source>
</evidence>
<reference evidence="1" key="1">
    <citation type="submission" date="2019-11" db="EMBL/GenBank/DDBJ databases">
        <authorList>
            <person name="Liu Y."/>
            <person name="Hou J."/>
            <person name="Li T.-Q."/>
            <person name="Guan C.-H."/>
            <person name="Wu X."/>
            <person name="Wu H.-Z."/>
            <person name="Ling F."/>
            <person name="Zhang R."/>
            <person name="Shi X.-G."/>
            <person name="Ren J.-P."/>
            <person name="Chen E.-F."/>
            <person name="Sun J.-M."/>
        </authorList>
    </citation>
    <scope>NUCLEOTIDE SEQUENCE</scope>
    <source>
        <strain evidence="1">Adult_tree_wgs_1</strain>
        <tissue evidence="1">Leaves</tissue>
    </source>
</reference>
<gene>
    <name evidence="1" type="ORF">RHSIM_Rhsim09G0020800</name>
</gene>
<dbReference type="OrthoDB" id="10374248at2759"/>
<proteinExistence type="predicted"/>
<dbReference type="Proteomes" id="UP000626092">
    <property type="component" value="Unassembled WGS sequence"/>
</dbReference>
<dbReference type="EMBL" id="WJXA01000009">
    <property type="protein sequence ID" value="KAF7132403.1"/>
    <property type="molecule type" value="Genomic_DNA"/>
</dbReference>
<name>A0A834LBX8_RHOSS</name>
<evidence type="ECO:0000313" key="1">
    <source>
        <dbReference type="EMBL" id="KAF7132403.1"/>
    </source>
</evidence>
<dbReference type="AlphaFoldDB" id="A0A834LBX8"/>
<sequence length="151" mass="16887">MDTVSDCRTTTGDITVVNTTKRMAPLSLDRFVKMDESGKSEKECLAGFPDETHDEAKEKKEDVMLKAPEASFLFLSKSQSTPVARGSFIDYGNKSRKKEHDPAAVFMSRMGGTALRSCTNPPFDFSPPVLPMAVFSYATKEYDEDELRDKR</sequence>
<accession>A0A834LBX8</accession>
<comment type="caution">
    <text evidence="1">The sequence shown here is derived from an EMBL/GenBank/DDBJ whole genome shotgun (WGS) entry which is preliminary data.</text>
</comment>
<keyword evidence="2" id="KW-1185">Reference proteome</keyword>
<protein>
    <submittedName>
        <fullName evidence="1">Uncharacterized protein</fullName>
    </submittedName>
</protein>